<keyword evidence="1" id="KW-0812">Transmembrane</keyword>
<dbReference type="AlphaFoldDB" id="A0A6C0AVC8"/>
<dbReference type="InterPro" id="IPR018687">
    <property type="entry name" value="DUF2177_membr"/>
</dbReference>
<proteinExistence type="predicted"/>
<keyword evidence="1" id="KW-1133">Transmembrane helix</keyword>
<feature type="transmembrane region" description="Helical" evidence="1">
    <location>
        <begin position="104"/>
        <end position="122"/>
    </location>
</feature>
<keyword evidence="1" id="KW-0472">Membrane</keyword>
<evidence type="ECO:0000256" key="1">
    <source>
        <dbReference type="SAM" id="Phobius"/>
    </source>
</evidence>
<sequence length="127" mass="14377">MNSLLTIITSSVVLLAIDVSYLSTFGKPFIDQTVKIQNAPFQLNMMGAFFSYLCIIILLNYFVLLRSGTLFDAFLLGTLSYGVYDMTNMALFKDWDMTLAVIDSIWGGTLFTFTTFITNWILSTLYK</sequence>
<name>A0A6C0AVC8_9ZZZZ</name>
<accession>A0A6C0AVC8</accession>
<evidence type="ECO:0000313" key="2">
    <source>
        <dbReference type="EMBL" id="QHS83320.1"/>
    </source>
</evidence>
<evidence type="ECO:0008006" key="3">
    <source>
        <dbReference type="Google" id="ProtNLM"/>
    </source>
</evidence>
<reference evidence="2" key="1">
    <citation type="journal article" date="2020" name="Nature">
        <title>Giant virus diversity and host interactions through global metagenomics.</title>
        <authorList>
            <person name="Schulz F."/>
            <person name="Roux S."/>
            <person name="Paez-Espino D."/>
            <person name="Jungbluth S."/>
            <person name="Walsh D.A."/>
            <person name="Denef V.J."/>
            <person name="McMahon K.D."/>
            <person name="Konstantinidis K.T."/>
            <person name="Eloe-Fadrosh E.A."/>
            <person name="Kyrpides N.C."/>
            <person name="Woyke T."/>
        </authorList>
    </citation>
    <scope>NUCLEOTIDE SEQUENCE</scope>
    <source>
        <strain evidence="2">GVMAG-S-ERX555943-30</strain>
    </source>
</reference>
<dbReference type="EMBL" id="MN738752">
    <property type="protein sequence ID" value="QHS83320.1"/>
    <property type="molecule type" value="Genomic_DNA"/>
</dbReference>
<protein>
    <recommendedName>
        <fullName evidence="3">DUF2177 family protein</fullName>
    </recommendedName>
</protein>
<feature type="transmembrane region" description="Helical" evidence="1">
    <location>
        <begin position="46"/>
        <end position="64"/>
    </location>
</feature>
<dbReference type="Pfam" id="PF09945">
    <property type="entry name" value="DUF2177"/>
    <property type="match status" value="1"/>
</dbReference>
<organism evidence="2">
    <name type="scientific">viral metagenome</name>
    <dbReference type="NCBI Taxonomy" id="1070528"/>
    <lineage>
        <taxon>unclassified sequences</taxon>
        <taxon>metagenomes</taxon>
        <taxon>organismal metagenomes</taxon>
    </lineage>
</organism>